<dbReference type="KEGG" id="ngr:NAEGRDRAFT_70817"/>
<evidence type="ECO:0000256" key="1">
    <source>
        <dbReference type="ARBA" id="ARBA00010394"/>
    </source>
</evidence>
<evidence type="ECO:0000313" key="6">
    <source>
        <dbReference type="Proteomes" id="UP000006671"/>
    </source>
</evidence>
<evidence type="ECO:0000256" key="4">
    <source>
        <dbReference type="PROSITE-ProRule" id="PRU00259"/>
    </source>
</evidence>
<dbReference type="Gene3D" id="1.25.10.10">
    <property type="entry name" value="Leucine-rich Repeat Variant"/>
    <property type="match status" value="1"/>
</dbReference>
<dbReference type="InParanoid" id="D2VPD6"/>
<dbReference type="InterPro" id="IPR016024">
    <property type="entry name" value="ARM-type_fold"/>
</dbReference>
<protein>
    <submittedName>
        <fullName evidence="5">Predicted protein</fullName>
    </submittedName>
</protein>
<name>D2VPD6_NAEGR</name>
<dbReference type="SMART" id="SM00185">
    <property type="entry name" value="ARM"/>
    <property type="match status" value="1"/>
</dbReference>
<dbReference type="eggNOG" id="KOG0166">
    <property type="taxonomic scope" value="Eukaryota"/>
</dbReference>
<keyword evidence="6" id="KW-1185">Reference proteome</keyword>
<dbReference type="PROSITE" id="PS50176">
    <property type="entry name" value="ARM_REPEAT"/>
    <property type="match status" value="1"/>
</dbReference>
<dbReference type="RefSeq" id="XP_002674084.1">
    <property type="nucleotide sequence ID" value="XM_002674038.1"/>
</dbReference>
<sequence length="194" mass="22184">MDVHLPGEAIVILNYYLDLERNSFGTVLESVTKIRKFLSSERDIIGRISTVVESRVLERIVNLLDEEYIAKFFTVKSETNQNETSHCAKRIISQSDLISILYETSWLIINVVSGNYDHTNYIVSCGVISKLVKLLKKTNSSSIIDQCIWALGNIAGESVEFRNLVLDHNIMEIMVELMQNYLLLDLKVLNRGWL</sequence>
<evidence type="ECO:0000256" key="2">
    <source>
        <dbReference type="ARBA" id="ARBA00022448"/>
    </source>
</evidence>
<dbReference type="EMBL" id="GG738886">
    <property type="protein sequence ID" value="EFC41340.1"/>
    <property type="molecule type" value="Genomic_DNA"/>
</dbReference>
<dbReference type="GO" id="GO:0015031">
    <property type="term" value="P:protein transport"/>
    <property type="evidence" value="ECO:0007669"/>
    <property type="project" value="UniProtKB-KW"/>
</dbReference>
<feature type="repeat" description="ARM" evidence="4">
    <location>
        <begin position="126"/>
        <end position="155"/>
    </location>
</feature>
<comment type="similarity">
    <text evidence="1">Belongs to the importin alpha family.</text>
</comment>
<dbReference type="Proteomes" id="UP000006671">
    <property type="component" value="Unassembled WGS sequence"/>
</dbReference>
<keyword evidence="2" id="KW-0813">Transport</keyword>
<dbReference type="SUPFAM" id="SSF48371">
    <property type="entry name" value="ARM repeat"/>
    <property type="match status" value="1"/>
</dbReference>
<gene>
    <name evidence="5" type="ORF">NAEGRDRAFT_70817</name>
</gene>
<dbReference type="STRING" id="5762.D2VPD6"/>
<evidence type="ECO:0000313" key="5">
    <source>
        <dbReference type="EMBL" id="EFC41340.1"/>
    </source>
</evidence>
<keyword evidence="3" id="KW-0653">Protein transport</keyword>
<proteinExistence type="inferred from homology"/>
<dbReference type="InterPro" id="IPR011989">
    <property type="entry name" value="ARM-like"/>
</dbReference>
<evidence type="ECO:0000256" key="3">
    <source>
        <dbReference type="ARBA" id="ARBA00022927"/>
    </source>
</evidence>
<dbReference type="Pfam" id="PF00514">
    <property type="entry name" value="Arm"/>
    <property type="match status" value="1"/>
</dbReference>
<accession>D2VPD6</accession>
<dbReference type="PANTHER" id="PTHR23316">
    <property type="entry name" value="IMPORTIN ALPHA"/>
    <property type="match status" value="1"/>
</dbReference>
<organism evidence="6">
    <name type="scientific">Naegleria gruberi</name>
    <name type="common">Amoeba</name>
    <dbReference type="NCBI Taxonomy" id="5762"/>
    <lineage>
        <taxon>Eukaryota</taxon>
        <taxon>Discoba</taxon>
        <taxon>Heterolobosea</taxon>
        <taxon>Tetramitia</taxon>
        <taxon>Eutetramitia</taxon>
        <taxon>Vahlkampfiidae</taxon>
        <taxon>Naegleria</taxon>
    </lineage>
</organism>
<dbReference type="VEuPathDB" id="AmoebaDB:NAEGRDRAFT_70817"/>
<dbReference type="OrthoDB" id="21522at2759"/>
<dbReference type="AlphaFoldDB" id="D2VPD6"/>
<dbReference type="GeneID" id="8850631"/>
<reference evidence="5 6" key="1">
    <citation type="journal article" date="2010" name="Cell">
        <title>The genome of Naegleria gruberi illuminates early eukaryotic versatility.</title>
        <authorList>
            <person name="Fritz-Laylin L.K."/>
            <person name="Prochnik S.E."/>
            <person name="Ginger M.L."/>
            <person name="Dacks J.B."/>
            <person name="Carpenter M.L."/>
            <person name="Field M.C."/>
            <person name="Kuo A."/>
            <person name="Paredez A."/>
            <person name="Chapman J."/>
            <person name="Pham J."/>
            <person name="Shu S."/>
            <person name="Neupane R."/>
            <person name="Cipriano M."/>
            <person name="Mancuso J."/>
            <person name="Tu H."/>
            <person name="Salamov A."/>
            <person name="Lindquist E."/>
            <person name="Shapiro H."/>
            <person name="Lucas S."/>
            <person name="Grigoriev I.V."/>
            <person name="Cande W.Z."/>
            <person name="Fulton C."/>
            <person name="Rokhsar D.S."/>
            <person name="Dawson S.C."/>
        </authorList>
    </citation>
    <scope>NUCLEOTIDE SEQUENCE [LARGE SCALE GENOMIC DNA]</scope>
    <source>
        <strain evidence="5 6">NEG-M</strain>
    </source>
</reference>
<dbReference type="OMA" id="NETSHCA"/>
<dbReference type="InterPro" id="IPR000225">
    <property type="entry name" value="Armadillo"/>
</dbReference>